<keyword evidence="3" id="KW-1133">Transmembrane helix</keyword>
<evidence type="ECO:0000313" key="5">
    <source>
        <dbReference type="EMBL" id="RDL06548.1"/>
    </source>
</evidence>
<dbReference type="PANTHER" id="PTHR31851">
    <property type="entry name" value="FE(2+)/MN(2+) TRANSPORTER PCL1"/>
    <property type="match status" value="1"/>
</dbReference>
<dbReference type="AlphaFoldDB" id="A0A288QS63"/>
<sequence length="224" mass="24299">MDIQINKKINILRAIVMGANDGIISIAGVVFGVYGASMNTWTIFLAGLTATIAGTFSMATGEYVSVNAQLDSERSAKDAQKMALTNNFSQEAQFLIQHYQTDGISAENAQLLAQQSMQKDALKETLNARYGINEDDFISPTDAAIASMVAFPIGAFLPMISMTFVPVAYRVITTIVFVIGALILTGYFSAVYGNTPKKTMILRNVMMGLLTMFMTYLIGLLMAL</sequence>
<dbReference type="EMBL" id="QRAS01000002">
    <property type="protein sequence ID" value="RDL06548.1"/>
    <property type="molecule type" value="Genomic_DNA"/>
</dbReference>
<dbReference type="GO" id="GO:0030026">
    <property type="term" value="P:intracellular manganese ion homeostasis"/>
    <property type="evidence" value="ECO:0007669"/>
    <property type="project" value="InterPro"/>
</dbReference>
<accession>A0A288QS63</accession>
<proteinExistence type="predicted"/>
<dbReference type="OrthoDB" id="188924at2"/>
<evidence type="ECO:0000256" key="2">
    <source>
        <dbReference type="ARBA" id="ARBA00022692"/>
    </source>
</evidence>
<organism evidence="5 6">
    <name type="scientific">Weissella soli</name>
    <dbReference type="NCBI Taxonomy" id="155866"/>
    <lineage>
        <taxon>Bacteria</taxon>
        <taxon>Bacillati</taxon>
        <taxon>Bacillota</taxon>
        <taxon>Bacilli</taxon>
        <taxon>Lactobacillales</taxon>
        <taxon>Lactobacillaceae</taxon>
        <taxon>Weissella</taxon>
    </lineage>
</organism>
<dbReference type="GO" id="GO:0005384">
    <property type="term" value="F:manganese ion transmembrane transporter activity"/>
    <property type="evidence" value="ECO:0007669"/>
    <property type="project" value="InterPro"/>
</dbReference>
<evidence type="ECO:0000256" key="1">
    <source>
        <dbReference type="ARBA" id="ARBA00004127"/>
    </source>
</evidence>
<reference evidence="5 6" key="1">
    <citation type="submission" date="2018-07" db="EMBL/GenBank/DDBJ databases">
        <title>Genomic Encyclopedia of Type Strains, Phase III (KMG-III): the genomes of soil and plant-associated and newly described type strains.</title>
        <authorList>
            <person name="Whitman W."/>
        </authorList>
    </citation>
    <scope>NUCLEOTIDE SEQUENCE [LARGE SCALE GENOMIC DNA]</scope>
    <source>
        <strain evidence="5 6">CECT 7031</strain>
    </source>
</reference>
<protein>
    <submittedName>
        <fullName evidence="5">VIT1/CCC1 family predicted Fe2+/Mn2+ transporter</fullName>
    </submittedName>
</protein>
<dbReference type="Proteomes" id="UP000254912">
    <property type="component" value="Unassembled WGS sequence"/>
</dbReference>
<dbReference type="RefSeq" id="WP_070229447.1">
    <property type="nucleotide sequence ID" value="NZ_BJYO01000003.1"/>
</dbReference>
<dbReference type="CDD" id="cd02432">
    <property type="entry name" value="Nodulin-21_like_1"/>
    <property type="match status" value="1"/>
</dbReference>
<keyword evidence="6" id="KW-1185">Reference proteome</keyword>
<evidence type="ECO:0000313" key="6">
    <source>
        <dbReference type="Proteomes" id="UP000254912"/>
    </source>
</evidence>
<dbReference type="Pfam" id="PF01988">
    <property type="entry name" value="VIT1"/>
    <property type="match status" value="1"/>
</dbReference>
<evidence type="ECO:0000256" key="4">
    <source>
        <dbReference type="ARBA" id="ARBA00023136"/>
    </source>
</evidence>
<keyword evidence="4" id="KW-0472">Membrane</keyword>
<comment type="subcellular location">
    <subcellularLocation>
        <location evidence="1">Endomembrane system</location>
        <topology evidence="1">Multi-pass membrane protein</topology>
    </subcellularLocation>
</comment>
<name>A0A288QS63_9LACO</name>
<comment type="caution">
    <text evidence="5">The sequence shown here is derived from an EMBL/GenBank/DDBJ whole genome shotgun (WGS) entry which is preliminary data.</text>
</comment>
<dbReference type="InterPro" id="IPR008217">
    <property type="entry name" value="Ccc1_fam"/>
</dbReference>
<dbReference type="GeneID" id="94545338"/>
<keyword evidence="2" id="KW-0812">Transmembrane</keyword>
<dbReference type="GO" id="GO:0012505">
    <property type="term" value="C:endomembrane system"/>
    <property type="evidence" value="ECO:0007669"/>
    <property type="project" value="UniProtKB-SubCell"/>
</dbReference>
<dbReference type="KEGG" id="wso:WSWS_00125"/>
<gene>
    <name evidence="5" type="ORF">DFP99_0927</name>
</gene>
<evidence type="ECO:0000256" key="3">
    <source>
        <dbReference type="ARBA" id="ARBA00022989"/>
    </source>
</evidence>